<dbReference type="GO" id="GO:0005886">
    <property type="term" value="C:plasma membrane"/>
    <property type="evidence" value="ECO:0007669"/>
    <property type="project" value="TreeGrafter"/>
</dbReference>
<evidence type="ECO:0000256" key="2">
    <source>
        <dbReference type="ARBA" id="ARBA00022729"/>
    </source>
</evidence>
<dbReference type="Gene3D" id="2.60.40.420">
    <property type="entry name" value="Cupredoxins - blue copper proteins"/>
    <property type="match status" value="1"/>
</dbReference>
<evidence type="ECO:0000256" key="8">
    <source>
        <dbReference type="SAM" id="MobiDB-lite"/>
    </source>
</evidence>
<dbReference type="PROSITE" id="PS51551">
    <property type="entry name" value="EPHRIN_RBD_2"/>
    <property type="match status" value="1"/>
</dbReference>
<dbReference type="InterPro" id="IPR001799">
    <property type="entry name" value="Ephrin_RBD"/>
</dbReference>
<keyword evidence="10" id="KW-0808">Transferase</keyword>
<evidence type="ECO:0000256" key="3">
    <source>
        <dbReference type="ARBA" id="ARBA00023136"/>
    </source>
</evidence>
<evidence type="ECO:0000313" key="10">
    <source>
        <dbReference type="EMBL" id="JAB55320.1"/>
    </source>
</evidence>
<keyword evidence="3 7" id="KW-0472">Membrane</keyword>
<feature type="compositionally biased region" description="Low complexity" evidence="8">
    <location>
        <begin position="414"/>
        <end position="423"/>
    </location>
</feature>
<dbReference type="GO" id="GO:0046875">
    <property type="term" value="F:ephrin receptor binding"/>
    <property type="evidence" value="ECO:0007669"/>
    <property type="project" value="TreeGrafter"/>
</dbReference>
<dbReference type="InterPro" id="IPR008972">
    <property type="entry name" value="Cupredoxin"/>
</dbReference>
<organism evidence="10">
    <name type="scientific">Corethrella appendiculata</name>
    <dbReference type="NCBI Taxonomy" id="1370023"/>
    <lineage>
        <taxon>Eukaryota</taxon>
        <taxon>Metazoa</taxon>
        <taxon>Ecdysozoa</taxon>
        <taxon>Arthropoda</taxon>
        <taxon>Hexapoda</taxon>
        <taxon>Insecta</taxon>
        <taxon>Pterygota</taxon>
        <taxon>Neoptera</taxon>
        <taxon>Endopterygota</taxon>
        <taxon>Diptera</taxon>
        <taxon>Nematocera</taxon>
        <taxon>Culicoidea</taxon>
        <taxon>Chaoboridae</taxon>
        <taxon>Corethrella</taxon>
    </lineage>
</organism>
<comment type="caution">
    <text evidence="6">Lacks conserved residue(s) required for the propagation of feature annotation.</text>
</comment>
<dbReference type="PANTHER" id="PTHR11304">
    <property type="entry name" value="EPHRIN"/>
    <property type="match status" value="1"/>
</dbReference>
<feature type="region of interest" description="Disordered" evidence="8">
    <location>
        <begin position="349"/>
        <end position="402"/>
    </location>
</feature>
<dbReference type="PRINTS" id="PR01347">
    <property type="entry name" value="EPHRIN"/>
</dbReference>
<dbReference type="AlphaFoldDB" id="U5ET35"/>
<comment type="similarity">
    <text evidence="6 7">Belongs to the ephrin family.</text>
</comment>
<feature type="compositionally biased region" description="Low complexity" evidence="8">
    <location>
        <begin position="249"/>
        <end position="262"/>
    </location>
</feature>
<proteinExistence type="evidence at transcript level"/>
<sequence length="499" mass="56935">MSKFKKKNDVTGVIRKIKTRKSTISTRTTKTKKYLATMKFKLPGLRTSPLLTLIFIVCLETILLASGTNCAKTFYMHWNTTNSIFRIDNTDHIIDVNKGNLQFEYDQVHIICPVYEPGTFDNETEKYIIYNVSKVEYETCRITNHDPRIIAICDKPQKLMFFTITFRPFTPQPGGLEFLPGNDYYFISTSSRDDLHRRIGGRCSTNNMKVVFKVCCSEEEQKHQQSVNHTTVNIPTSISTTNQRDDNESTSSSGSGSSTSSTRLLPASTVNSNQSNIVQSMMNWPGYNNTIPPTRVYNDNNNFNNNGDIDGAPINTNIGITVLKNSNRRINSKSDVHIHGNSTFINDFNRNNSDNNFNVNNDYNSTYNNNNKNSKSKNSGNINNSKNINTDNTNNNNNYRNNSIMNNHNINKNINFNNNSPSNTHHGKPTKKTNEYDKHPNEVVKNEELTYNNAAHHQCRPSINLMQISSLILILISYKINIIDFFHNTFMKRRKQPAT</sequence>
<evidence type="ECO:0000256" key="6">
    <source>
        <dbReference type="PROSITE-ProRule" id="PRU00884"/>
    </source>
</evidence>
<feature type="region of interest" description="Disordered" evidence="8">
    <location>
        <begin position="224"/>
        <end position="269"/>
    </location>
</feature>
<evidence type="ECO:0000259" key="9">
    <source>
        <dbReference type="PROSITE" id="PS51551"/>
    </source>
</evidence>
<protein>
    <submittedName>
        <fullName evidence="10">Putative ephrin ligand for eph receptor tyrosine kinase</fullName>
    </submittedName>
</protein>
<dbReference type="GO" id="GO:0048013">
    <property type="term" value="P:ephrin receptor signaling pathway"/>
    <property type="evidence" value="ECO:0007669"/>
    <property type="project" value="TreeGrafter"/>
</dbReference>
<dbReference type="GO" id="GO:0007411">
    <property type="term" value="P:axon guidance"/>
    <property type="evidence" value="ECO:0007669"/>
    <property type="project" value="TreeGrafter"/>
</dbReference>
<evidence type="ECO:0000256" key="4">
    <source>
        <dbReference type="ARBA" id="ARBA00023157"/>
    </source>
</evidence>
<evidence type="ECO:0000256" key="5">
    <source>
        <dbReference type="ARBA" id="ARBA00023180"/>
    </source>
</evidence>
<keyword evidence="10" id="KW-0675">Receptor</keyword>
<keyword evidence="10" id="KW-0418">Kinase</keyword>
<comment type="subcellular location">
    <subcellularLocation>
        <location evidence="1">Membrane</location>
    </subcellularLocation>
</comment>
<dbReference type="CDD" id="cd02675">
    <property type="entry name" value="Ephrin_ectodomain"/>
    <property type="match status" value="1"/>
</dbReference>
<dbReference type="InterPro" id="IPR031328">
    <property type="entry name" value="Ephrin"/>
</dbReference>
<feature type="compositionally biased region" description="Polar residues" evidence="8">
    <location>
        <begin position="224"/>
        <end position="242"/>
    </location>
</feature>
<dbReference type="FunFam" id="2.60.40.420:FF:000054">
    <property type="entry name" value="Uncharacterized protein, isoform A"/>
    <property type="match status" value="1"/>
</dbReference>
<keyword evidence="5" id="KW-0325">Glycoprotein</keyword>
<evidence type="ECO:0000256" key="7">
    <source>
        <dbReference type="RuleBase" id="RU004375"/>
    </source>
</evidence>
<feature type="region of interest" description="Disordered" evidence="8">
    <location>
        <begin position="414"/>
        <end position="438"/>
    </location>
</feature>
<feature type="domain" description="Ephrin RBD" evidence="9">
    <location>
        <begin position="71"/>
        <end position="214"/>
    </location>
</feature>
<evidence type="ECO:0000256" key="1">
    <source>
        <dbReference type="ARBA" id="ARBA00004370"/>
    </source>
</evidence>
<keyword evidence="2" id="KW-0732">Signal</keyword>
<dbReference type="GO" id="GO:0016301">
    <property type="term" value="F:kinase activity"/>
    <property type="evidence" value="ECO:0007669"/>
    <property type="project" value="UniProtKB-KW"/>
</dbReference>
<reference evidence="10" key="1">
    <citation type="journal article" date="2014" name="Insect Biochem. Mol. Biol.">
        <title>An insight into the sialome of the frog biting fly, Corethrella appendiculata.</title>
        <authorList>
            <person name="Ribeiro J.M.C."/>
            <person name="Chagas A.C."/>
            <person name="Pham V.M."/>
            <person name="Lounibos L.P."/>
            <person name="Calvo E."/>
        </authorList>
    </citation>
    <scope>NUCLEOTIDE SEQUENCE</scope>
    <source>
        <tissue evidence="10">Salivary glands</tissue>
    </source>
</reference>
<dbReference type="SUPFAM" id="SSF49503">
    <property type="entry name" value="Cupredoxins"/>
    <property type="match status" value="1"/>
</dbReference>
<dbReference type="PANTHER" id="PTHR11304:SF29">
    <property type="entry name" value="EPHRIN"/>
    <property type="match status" value="1"/>
</dbReference>
<dbReference type="EMBL" id="GANO01004551">
    <property type="protein sequence ID" value="JAB55320.1"/>
    <property type="molecule type" value="mRNA"/>
</dbReference>
<name>U5ET35_9DIPT</name>
<dbReference type="Pfam" id="PF00812">
    <property type="entry name" value="Ephrin"/>
    <property type="match status" value="1"/>
</dbReference>
<accession>U5ET35</accession>
<keyword evidence="4" id="KW-1015">Disulfide bond</keyword>
<feature type="non-terminal residue" evidence="10">
    <location>
        <position position="499"/>
    </location>
</feature>